<dbReference type="Proteomes" id="UP000031740">
    <property type="component" value="Unassembled WGS sequence"/>
</dbReference>
<protein>
    <submittedName>
        <fullName evidence="1">DNA polymerase III, delta' subunit</fullName>
    </submittedName>
</protein>
<gene>
    <name evidence="1" type="ORF">H710_00907</name>
</gene>
<dbReference type="PANTHER" id="PTHR11669:SF8">
    <property type="entry name" value="DNA POLYMERASE III SUBUNIT DELTA"/>
    <property type="match status" value="1"/>
</dbReference>
<evidence type="ECO:0000313" key="2">
    <source>
        <dbReference type="Proteomes" id="UP000031740"/>
    </source>
</evidence>
<organism evidence="1 2">
    <name type="scientific">Bartonella bacilliformis Ver097</name>
    <dbReference type="NCBI Taxonomy" id="1293911"/>
    <lineage>
        <taxon>Bacteria</taxon>
        <taxon>Pseudomonadati</taxon>
        <taxon>Pseudomonadota</taxon>
        <taxon>Alphaproteobacteria</taxon>
        <taxon>Hyphomicrobiales</taxon>
        <taxon>Bartonellaceae</taxon>
        <taxon>Bartonella</taxon>
    </lineage>
</organism>
<sequence>MNDINFFHQHDDIEGILSPLQNNIIVGHEEVRHFLAQLRKEKRLHHALLFEGERGIGKATLSFHFAWNILSNQENGFLQPEHDSVIWRQIGQGSHPNLVYVARRFDSKIKKFRTGISIDDIRNMMYFLNQTSQNGEWRIVIIDPADDMNRNAANALLKTLEEPPEKTLFIIITHSSRKLLSTIRSRCQRVLLRSLRDDEMKQVISHIIPKQVLSDEETVKMIIQKSEGRPRKAALLISYGGFEIAKTLDNLFEQSICNLPIVHNFAQALSSFDLDIQFQQFCDEILDRIQKKAIFFAERGVLTLSKKYAQIWQNVHQEILEMQSFNLDKKQFVINLLLKTRKIIQQI</sequence>
<reference evidence="1 2" key="1">
    <citation type="submission" date="2013-04" db="EMBL/GenBank/DDBJ databases">
        <title>The Genome Sequence of Bartonella bacilliformis Ver097.</title>
        <authorList>
            <consortium name="The Broad Institute Genomics Platform"/>
            <consortium name="The Broad Institute Genome Sequencing Center for Infectious Disease"/>
            <person name="Feldgarden M."/>
            <person name="Kirby J."/>
            <person name="Birtles R."/>
            <person name="Dasch G."/>
            <person name="Hendrix L."/>
            <person name="Koehler J."/>
            <person name="Walker B."/>
            <person name="Young S.K."/>
            <person name="Zeng Q."/>
            <person name="Gargeya S."/>
            <person name="Fitzgerald M."/>
            <person name="Haas B."/>
            <person name="Abouelleil A."/>
            <person name="Allen A.W."/>
            <person name="Alvarado L."/>
            <person name="Arachchi H.M."/>
            <person name="Berlin A.M."/>
            <person name="Chapman S.B."/>
            <person name="Gainer-Dewar J."/>
            <person name="Goldberg J."/>
            <person name="Griggs A."/>
            <person name="Gujja S."/>
            <person name="Hansen M."/>
            <person name="Howarth C."/>
            <person name="Imamovic A."/>
            <person name="Ireland A."/>
            <person name="Larimer J."/>
            <person name="McCowan C."/>
            <person name="Murphy C."/>
            <person name="Pearson M."/>
            <person name="Poon T.W."/>
            <person name="Priest M."/>
            <person name="Roberts A."/>
            <person name="Saif S."/>
            <person name="Shea T."/>
            <person name="Sisk P."/>
            <person name="Sykes S."/>
            <person name="Wortman J."/>
            <person name="Nusbaum C."/>
            <person name="Birren B."/>
        </authorList>
    </citation>
    <scope>NUCLEOTIDE SEQUENCE [LARGE SCALE GENOMIC DNA]</scope>
    <source>
        <strain evidence="1 2">Ver097</strain>
    </source>
</reference>
<dbReference type="GO" id="GO:0008408">
    <property type="term" value="F:3'-5' exonuclease activity"/>
    <property type="evidence" value="ECO:0007669"/>
    <property type="project" value="InterPro"/>
</dbReference>
<dbReference type="InterPro" id="IPR027417">
    <property type="entry name" value="P-loop_NTPase"/>
</dbReference>
<dbReference type="InterPro" id="IPR050238">
    <property type="entry name" value="DNA_Rep/Repair_Clamp_Loader"/>
</dbReference>
<dbReference type="GO" id="GO:0006261">
    <property type="term" value="P:DNA-templated DNA replication"/>
    <property type="evidence" value="ECO:0007669"/>
    <property type="project" value="TreeGrafter"/>
</dbReference>
<dbReference type="AlphaFoldDB" id="A0A072R3C6"/>
<dbReference type="NCBIfam" id="NF006586">
    <property type="entry name" value="PRK09112.1"/>
    <property type="match status" value="1"/>
</dbReference>
<dbReference type="InterPro" id="IPR004622">
    <property type="entry name" value="DNA_pol_HolB"/>
</dbReference>
<dbReference type="SUPFAM" id="SSF52540">
    <property type="entry name" value="P-loop containing nucleoside triphosphate hydrolases"/>
    <property type="match status" value="1"/>
</dbReference>
<dbReference type="RefSeq" id="WP_041849634.1">
    <property type="nucleotide sequence ID" value="NZ_KL503804.1"/>
</dbReference>
<dbReference type="Gene3D" id="3.40.50.300">
    <property type="entry name" value="P-loop containing nucleotide triphosphate hydrolases"/>
    <property type="match status" value="1"/>
</dbReference>
<evidence type="ECO:0000313" key="1">
    <source>
        <dbReference type="EMBL" id="KEG19692.1"/>
    </source>
</evidence>
<dbReference type="HOGENOM" id="CLU_006229_4_4_5"/>
<proteinExistence type="predicted"/>
<dbReference type="STRING" id="1293911.H710_00907"/>
<dbReference type="PATRIC" id="fig|1293911.3.peg.939"/>
<dbReference type="NCBIfam" id="TIGR00678">
    <property type="entry name" value="holB"/>
    <property type="match status" value="1"/>
</dbReference>
<dbReference type="PANTHER" id="PTHR11669">
    <property type="entry name" value="REPLICATION FACTOR C / DNA POLYMERASE III GAMMA-TAU SUBUNIT"/>
    <property type="match status" value="1"/>
</dbReference>
<name>A0A072R3C6_BARBA</name>
<dbReference type="EMBL" id="ASIV01000005">
    <property type="protein sequence ID" value="KEG19692.1"/>
    <property type="molecule type" value="Genomic_DNA"/>
</dbReference>
<accession>A0A072R3C6</accession>
<comment type="caution">
    <text evidence="1">The sequence shown here is derived from an EMBL/GenBank/DDBJ whole genome shotgun (WGS) entry which is preliminary data.</text>
</comment>
<dbReference type="GO" id="GO:0003887">
    <property type="term" value="F:DNA-directed DNA polymerase activity"/>
    <property type="evidence" value="ECO:0007669"/>
    <property type="project" value="InterPro"/>
</dbReference>
<dbReference type="Pfam" id="PF13177">
    <property type="entry name" value="DNA_pol3_delta2"/>
    <property type="match status" value="1"/>
</dbReference>